<feature type="compositionally biased region" description="Basic residues" evidence="2">
    <location>
        <begin position="245"/>
        <end position="255"/>
    </location>
</feature>
<protein>
    <submittedName>
        <fullName evidence="3">Uncharacterized protein</fullName>
    </submittedName>
</protein>
<evidence type="ECO:0000256" key="2">
    <source>
        <dbReference type="SAM" id="MobiDB-lite"/>
    </source>
</evidence>
<dbReference type="GO" id="GO:0001669">
    <property type="term" value="C:acrosomal vesicle"/>
    <property type="evidence" value="ECO:0007669"/>
    <property type="project" value="TreeGrafter"/>
</dbReference>
<gene>
    <name evidence="3" type="ORF">SKAU_G00004930</name>
</gene>
<name>A0A9Q1G8X3_SYNKA</name>
<dbReference type="PANTHER" id="PTHR32455:SF1">
    <property type="entry name" value="SPERM ACROSOME-ASSOCIATED PROTEIN 9"/>
    <property type="match status" value="1"/>
</dbReference>
<dbReference type="EMBL" id="JAINUF010000001">
    <property type="protein sequence ID" value="KAJ8379715.1"/>
    <property type="molecule type" value="Genomic_DNA"/>
</dbReference>
<evidence type="ECO:0000313" key="4">
    <source>
        <dbReference type="Proteomes" id="UP001152622"/>
    </source>
</evidence>
<dbReference type="GO" id="GO:0097546">
    <property type="term" value="C:ciliary base"/>
    <property type="evidence" value="ECO:0007669"/>
    <property type="project" value="TreeGrafter"/>
</dbReference>
<evidence type="ECO:0000313" key="3">
    <source>
        <dbReference type="EMBL" id="KAJ8379715.1"/>
    </source>
</evidence>
<evidence type="ECO:0000256" key="1">
    <source>
        <dbReference type="SAM" id="Coils"/>
    </source>
</evidence>
<feature type="coiled-coil region" evidence="1">
    <location>
        <begin position="29"/>
        <end position="56"/>
    </location>
</feature>
<proteinExistence type="predicted"/>
<keyword evidence="4" id="KW-1185">Reference proteome</keyword>
<dbReference type="PANTHER" id="PTHR32455">
    <property type="entry name" value="SPERM ACROSOME-ASSOCIATED PROTEIN 9"/>
    <property type="match status" value="1"/>
</dbReference>
<feature type="region of interest" description="Disordered" evidence="2">
    <location>
        <begin position="193"/>
        <end position="255"/>
    </location>
</feature>
<dbReference type="Proteomes" id="UP001152622">
    <property type="component" value="Chromosome 1"/>
</dbReference>
<keyword evidence="1" id="KW-0175">Coiled coil</keyword>
<dbReference type="AlphaFoldDB" id="A0A9Q1G8X3"/>
<dbReference type="OrthoDB" id="9999829at2759"/>
<comment type="caution">
    <text evidence="3">The sequence shown here is derived from an EMBL/GenBank/DDBJ whole genome shotgun (WGS) entry which is preliminary data.</text>
</comment>
<feature type="compositionally biased region" description="Polar residues" evidence="2">
    <location>
        <begin position="207"/>
        <end position="227"/>
    </location>
</feature>
<dbReference type="InterPro" id="IPR027818">
    <property type="entry name" value="SPACA9"/>
</dbReference>
<accession>A0A9Q1G8X3</accession>
<sequence>MPGKQRKEENASQNFFFEQFSIPRQGGVDAEDEAEMNRVKEKLKCAEQKSKVFKQQQGIFITALQRSRDQALDKTKPVCSVAQVQWYKEDHCSNTTDRRILSLFLATMEDLMEVLDILEGLGFTGSLLENCRILLSPTTDISNLRAQFPHDEVNRLSCVEARSYYGGVVSLIPVAIDLLREVARTSIIPQKDPEKTEVPISRPPTETVPQQATDSTVEDQSAIQNRQDQTKKPSKETAVWNGGKRVWKPPGHPKI</sequence>
<dbReference type="Pfam" id="PF15120">
    <property type="entry name" value="SPACA9"/>
    <property type="match status" value="1"/>
</dbReference>
<dbReference type="GO" id="GO:0036126">
    <property type="term" value="C:sperm flagellum"/>
    <property type="evidence" value="ECO:0007669"/>
    <property type="project" value="TreeGrafter"/>
</dbReference>
<organism evidence="3 4">
    <name type="scientific">Synaphobranchus kaupii</name>
    <name type="common">Kaup's arrowtooth eel</name>
    <dbReference type="NCBI Taxonomy" id="118154"/>
    <lineage>
        <taxon>Eukaryota</taxon>
        <taxon>Metazoa</taxon>
        <taxon>Chordata</taxon>
        <taxon>Craniata</taxon>
        <taxon>Vertebrata</taxon>
        <taxon>Euteleostomi</taxon>
        <taxon>Actinopterygii</taxon>
        <taxon>Neopterygii</taxon>
        <taxon>Teleostei</taxon>
        <taxon>Anguilliformes</taxon>
        <taxon>Synaphobranchidae</taxon>
        <taxon>Synaphobranchus</taxon>
    </lineage>
</organism>
<reference evidence="3" key="1">
    <citation type="journal article" date="2023" name="Science">
        <title>Genome structures resolve the early diversification of teleost fishes.</title>
        <authorList>
            <person name="Parey E."/>
            <person name="Louis A."/>
            <person name="Montfort J."/>
            <person name="Bouchez O."/>
            <person name="Roques C."/>
            <person name="Iampietro C."/>
            <person name="Lluch J."/>
            <person name="Castinel A."/>
            <person name="Donnadieu C."/>
            <person name="Desvignes T."/>
            <person name="Floi Bucao C."/>
            <person name="Jouanno E."/>
            <person name="Wen M."/>
            <person name="Mejri S."/>
            <person name="Dirks R."/>
            <person name="Jansen H."/>
            <person name="Henkel C."/>
            <person name="Chen W.J."/>
            <person name="Zahm M."/>
            <person name="Cabau C."/>
            <person name="Klopp C."/>
            <person name="Thompson A.W."/>
            <person name="Robinson-Rechavi M."/>
            <person name="Braasch I."/>
            <person name="Lecointre G."/>
            <person name="Bobe J."/>
            <person name="Postlethwait J.H."/>
            <person name="Berthelot C."/>
            <person name="Roest Crollius H."/>
            <person name="Guiguen Y."/>
        </authorList>
    </citation>
    <scope>NUCLEOTIDE SEQUENCE</scope>
    <source>
        <strain evidence="3">WJC10195</strain>
    </source>
</reference>